<proteinExistence type="predicted"/>
<comment type="caution">
    <text evidence="1">The sequence shown here is derived from an EMBL/GenBank/DDBJ whole genome shotgun (WGS) entry which is preliminary data.</text>
</comment>
<gene>
    <name evidence="1" type="ORF">GSI01S_06_00170</name>
</gene>
<dbReference type="EMBL" id="BANU01000006">
    <property type="protein sequence ID" value="GAC59862.1"/>
    <property type="molecule type" value="Genomic_DNA"/>
</dbReference>
<protein>
    <recommendedName>
        <fullName evidence="3">Lipocalin-like domain-containing protein</fullName>
    </recommendedName>
</protein>
<dbReference type="eggNOG" id="ENOG5031W87">
    <property type="taxonomic scope" value="Bacteria"/>
</dbReference>
<sequence>MMTISESRDLARRARGIGFTRREVLKFGMLAAGAALATACGSDKSAADAVVEEFAVGTWKVKYQLSSRSSATSNPKPLVEFDLTVNKDSTFTISGDPNLPQSGTWMVGNAFIQISADGTGMASNVPEKMGDASLTWQWDSSRAAGASFEVPAKWDSSSSTLTLTGVDGNRNQFPITATKQ</sequence>
<accession>L7LIC6</accession>
<organism evidence="1 2">
    <name type="scientific">Gordonia sihwensis NBRC 108236</name>
    <dbReference type="NCBI Taxonomy" id="1223544"/>
    <lineage>
        <taxon>Bacteria</taxon>
        <taxon>Bacillati</taxon>
        <taxon>Actinomycetota</taxon>
        <taxon>Actinomycetes</taxon>
        <taxon>Mycobacteriales</taxon>
        <taxon>Gordoniaceae</taxon>
        <taxon>Gordonia</taxon>
    </lineage>
</organism>
<name>L7LIC6_9ACTN</name>
<dbReference type="InterPro" id="IPR006311">
    <property type="entry name" value="TAT_signal"/>
</dbReference>
<evidence type="ECO:0000313" key="2">
    <source>
        <dbReference type="Proteomes" id="UP000035083"/>
    </source>
</evidence>
<dbReference type="AlphaFoldDB" id="L7LIC6"/>
<evidence type="ECO:0000313" key="1">
    <source>
        <dbReference type="EMBL" id="GAC59862.1"/>
    </source>
</evidence>
<keyword evidence="2" id="KW-1185">Reference proteome</keyword>
<dbReference type="Proteomes" id="UP000035083">
    <property type="component" value="Unassembled WGS sequence"/>
</dbReference>
<reference evidence="1 2" key="1">
    <citation type="submission" date="2012-12" db="EMBL/GenBank/DDBJ databases">
        <title>Whole genome shotgun sequence of Gordonia sihwensis NBRC 108236.</title>
        <authorList>
            <person name="Yoshida I."/>
            <person name="Hosoyama A."/>
            <person name="Tsuchikane K."/>
            <person name="Ando Y."/>
            <person name="Baba S."/>
            <person name="Ohji S."/>
            <person name="Hamada M."/>
            <person name="Tamura T."/>
            <person name="Yamazoe A."/>
            <person name="Yamazaki S."/>
            <person name="Fujita N."/>
        </authorList>
    </citation>
    <scope>NUCLEOTIDE SEQUENCE [LARGE SCALE GENOMIC DNA]</scope>
    <source>
        <strain evidence="1 2">NBRC 108236</strain>
    </source>
</reference>
<evidence type="ECO:0008006" key="3">
    <source>
        <dbReference type="Google" id="ProtNLM"/>
    </source>
</evidence>
<dbReference type="PROSITE" id="PS51318">
    <property type="entry name" value="TAT"/>
    <property type="match status" value="1"/>
</dbReference>